<protein>
    <submittedName>
        <fullName evidence="1">Uncharacterized protein</fullName>
    </submittedName>
</protein>
<evidence type="ECO:0000313" key="2">
    <source>
        <dbReference type="Proteomes" id="UP001059844"/>
    </source>
</evidence>
<dbReference type="Proteomes" id="UP001059844">
    <property type="component" value="Chromosome"/>
</dbReference>
<proteinExistence type="predicted"/>
<sequence>MTFKVLKNYMRLFENDAKLNVWHQALMNAILQIACLQKQEKVIKVSRRRLMAFSHIATIPTYHKYFKELQDMGYIAYRPSYHPGYKSEVELLIKPRNYWR</sequence>
<organism evidence="1 2">
    <name type="scientific">Flavobacterium cerinum</name>
    <dbReference type="NCBI Taxonomy" id="2502784"/>
    <lineage>
        <taxon>Bacteria</taxon>
        <taxon>Pseudomonadati</taxon>
        <taxon>Bacteroidota</taxon>
        <taxon>Flavobacteriia</taxon>
        <taxon>Flavobacteriales</taxon>
        <taxon>Flavobacteriaceae</taxon>
        <taxon>Flavobacterium</taxon>
    </lineage>
</organism>
<reference evidence="1" key="1">
    <citation type="submission" date="2022-07" db="EMBL/GenBank/DDBJ databases">
        <title>Isolation, identification, and degradation of a PFOSA degrading strain from sewage treatment plant.</title>
        <authorList>
            <person name="Zhang L."/>
            <person name="Huo Y."/>
        </authorList>
    </citation>
    <scope>NUCLEOTIDE SEQUENCE</scope>
    <source>
        <strain evidence="1">C1</strain>
    </source>
</reference>
<evidence type="ECO:0000313" key="1">
    <source>
        <dbReference type="EMBL" id="UUC44210.1"/>
    </source>
</evidence>
<keyword evidence="2" id="KW-1185">Reference proteome</keyword>
<dbReference type="RefSeq" id="WP_256549882.1">
    <property type="nucleotide sequence ID" value="NZ_CP101751.1"/>
</dbReference>
<name>A0ABY5IPP4_9FLAO</name>
<accession>A0ABY5IPP4</accession>
<dbReference type="EMBL" id="CP101751">
    <property type="protein sequence ID" value="UUC44210.1"/>
    <property type="molecule type" value="Genomic_DNA"/>
</dbReference>
<gene>
    <name evidence="1" type="ORF">NOX80_11260</name>
</gene>